<reference evidence="10 11" key="1">
    <citation type="submission" date="2020-08" db="EMBL/GenBank/DDBJ databases">
        <title>Genomic Encyclopedia of Type Strains, Phase IV (KMG-IV): sequencing the most valuable type-strain genomes for metagenomic binning, comparative biology and taxonomic classification.</title>
        <authorList>
            <person name="Goeker M."/>
        </authorList>
    </citation>
    <scope>NUCLEOTIDE SEQUENCE [LARGE SCALE GENOMIC DNA]</scope>
    <source>
        <strain evidence="10 11">DSM 26723</strain>
    </source>
</reference>
<feature type="domain" description="CzcB-like barrel-sandwich hybrid" evidence="8">
    <location>
        <begin position="72"/>
        <end position="196"/>
    </location>
</feature>
<accession>A0A841HK78</accession>
<dbReference type="Gene3D" id="2.40.30.170">
    <property type="match status" value="1"/>
</dbReference>
<name>A0A841HK78_9GAMM</name>
<evidence type="ECO:0000256" key="6">
    <source>
        <dbReference type="SAM" id="Coils"/>
    </source>
</evidence>
<dbReference type="Gene3D" id="2.40.420.20">
    <property type="match status" value="1"/>
</dbReference>
<evidence type="ECO:0000256" key="2">
    <source>
        <dbReference type="ARBA" id="ARBA00022448"/>
    </source>
</evidence>
<comment type="caution">
    <text evidence="10">The sequence shown here is derived from an EMBL/GenBank/DDBJ whole genome shotgun (WGS) entry which is preliminary data.</text>
</comment>
<dbReference type="Pfam" id="PF25954">
    <property type="entry name" value="Beta-barrel_RND_2"/>
    <property type="match status" value="1"/>
</dbReference>
<dbReference type="FunFam" id="2.40.30.170:FF:000010">
    <property type="entry name" value="Efflux RND transporter periplasmic adaptor subunit"/>
    <property type="match status" value="1"/>
</dbReference>
<dbReference type="InterPro" id="IPR006143">
    <property type="entry name" value="RND_pump_MFP"/>
</dbReference>
<dbReference type="Pfam" id="PF25973">
    <property type="entry name" value="BSH_CzcB"/>
    <property type="match status" value="1"/>
</dbReference>
<evidence type="ECO:0000256" key="3">
    <source>
        <dbReference type="ARBA" id="ARBA00022833"/>
    </source>
</evidence>
<dbReference type="Gene3D" id="1.10.287.470">
    <property type="entry name" value="Helix hairpin bin"/>
    <property type="match status" value="1"/>
</dbReference>
<dbReference type="SUPFAM" id="SSF111369">
    <property type="entry name" value="HlyD-like secretion proteins"/>
    <property type="match status" value="1"/>
</dbReference>
<feature type="domain" description="CusB-like beta-barrel" evidence="7">
    <location>
        <begin position="204"/>
        <end position="277"/>
    </location>
</feature>
<evidence type="ECO:0000256" key="1">
    <source>
        <dbReference type="ARBA" id="ARBA00009477"/>
    </source>
</evidence>
<evidence type="ECO:0000256" key="4">
    <source>
        <dbReference type="ARBA" id="ARBA00043263"/>
    </source>
</evidence>
<dbReference type="GO" id="GO:1990281">
    <property type="term" value="C:efflux pump complex"/>
    <property type="evidence" value="ECO:0007669"/>
    <property type="project" value="TreeGrafter"/>
</dbReference>
<dbReference type="InterPro" id="IPR058792">
    <property type="entry name" value="Beta-barrel_RND_2"/>
</dbReference>
<dbReference type="Pfam" id="PF25989">
    <property type="entry name" value="YknX_C"/>
    <property type="match status" value="1"/>
</dbReference>
<keyword evidence="3" id="KW-0862">Zinc</keyword>
<dbReference type="PANTHER" id="PTHR30469">
    <property type="entry name" value="MULTIDRUG RESISTANCE PROTEIN MDTA"/>
    <property type="match status" value="1"/>
</dbReference>
<gene>
    <name evidence="10" type="ORF">HNQ60_001516</name>
</gene>
<proteinExistence type="inferred from homology"/>
<dbReference type="PROSITE" id="PS51257">
    <property type="entry name" value="PROKAR_LIPOPROTEIN"/>
    <property type="match status" value="1"/>
</dbReference>
<evidence type="ECO:0000256" key="5">
    <source>
        <dbReference type="ARBA" id="ARBA00058766"/>
    </source>
</evidence>
<dbReference type="InterPro" id="IPR058647">
    <property type="entry name" value="BSH_CzcB-like"/>
</dbReference>
<evidence type="ECO:0000259" key="9">
    <source>
        <dbReference type="Pfam" id="PF25989"/>
    </source>
</evidence>
<keyword evidence="4" id="KW-0105">Cadmium resistance</keyword>
<keyword evidence="2" id="KW-0813">Transport</keyword>
<dbReference type="InterPro" id="IPR058637">
    <property type="entry name" value="YknX-like_C"/>
</dbReference>
<dbReference type="GO" id="GO:0015562">
    <property type="term" value="F:efflux transmembrane transporter activity"/>
    <property type="evidence" value="ECO:0007669"/>
    <property type="project" value="TreeGrafter"/>
</dbReference>
<keyword evidence="11" id="KW-1185">Reference proteome</keyword>
<dbReference type="NCBIfam" id="TIGR01730">
    <property type="entry name" value="RND_mfp"/>
    <property type="match status" value="1"/>
</dbReference>
<dbReference type="Proteomes" id="UP000588068">
    <property type="component" value="Unassembled WGS sequence"/>
</dbReference>
<dbReference type="Gene3D" id="2.40.50.100">
    <property type="match status" value="1"/>
</dbReference>
<organism evidence="10 11">
    <name type="scientific">Povalibacter uvarum</name>
    <dbReference type="NCBI Taxonomy" id="732238"/>
    <lineage>
        <taxon>Bacteria</taxon>
        <taxon>Pseudomonadati</taxon>
        <taxon>Pseudomonadota</taxon>
        <taxon>Gammaproteobacteria</taxon>
        <taxon>Steroidobacterales</taxon>
        <taxon>Steroidobacteraceae</taxon>
        <taxon>Povalibacter</taxon>
    </lineage>
</organism>
<evidence type="ECO:0000313" key="11">
    <source>
        <dbReference type="Proteomes" id="UP000588068"/>
    </source>
</evidence>
<dbReference type="PANTHER" id="PTHR30469:SF16">
    <property type="entry name" value="HAE1 FAMILY EFFLUX PUMP MFP COMPONENT"/>
    <property type="match status" value="1"/>
</dbReference>
<evidence type="ECO:0000313" key="10">
    <source>
        <dbReference type="EMBL" id="MBB6092638.1"/>
    </source>
</evidence>
<keyword evidence="6" id="KW-0175">Coiled coil</keyword>
<feature type="coiled-coil region" evidence="6">
    <location>
        <begin position="102"/>
        <end position="162"/>
    </location>
</feature>
<dbReference type="GO" id="GO:0046686">
    <property type="term" value="P:response to cadmium ion"/>
    <property type="evidence" value="ECO:0007669"/>
    <property type="project" value="UniProtKB-KW"/>
</dbReference>
<feature type="domain" description="YknX-like C-terminal permuted SH3-like" evidence="9">
    <location>
        <begin position="284"/>
        <end position="349"/>
    </location>
</feature>
<dbReference type="AlphaFoldDB" id="A0A841HK78"/>
<evidence type="ECO:0000259" key="8">
    <source>
        <dbReference type="Pfam" id="PF25973"/>
    </source>
</evidence>
<protein>
    <submittedName>
        <fullName evidence="10">Membrane fusion protein (Multidrug efflux system)</fullName>
    </submittedName>
</protein>
<dbReference type="FunFam" id="2.40.420.20:FF:000006">
    <property type="entry name" value="RND family efflux transporter MFP subunit"/>
    <property type="match status" value="1"/>
</dbReference>
<dbReference type="EMBL" id="JACHHZ010000002">
    <property type="protein sequence ID" value="MBB6092638.1"/>
    <property type="molecule type" value="Genomic_DNA"/>
</dbReference>
<sequence>MPRGVGHRQQRIACSSMLAMALMLSGCDRSQTGPAQNTVQRDTVSVTTTLVASRALSTEIEAVGTARANESVDVTSKSSNIVTAVRFDEGDFVKRGQVLVELDSAEARAAVAEAEATMADSESQFNRSRELFAQKALSISQLDQIEATLKANRARANAANARLSDTVIRAGFDGRTGFRRVSIGGLVSPGAVITTLDDTSTIKLDFTVPETYFYLLKTGLPITAQSAGLPNRPFEGKVTNIDSRIDPATRSVTVRAEIPNRDGALRPGMFMTVLLQGAVAQTLLVPEAAIVPEQGRAYVFVIDGNVAARREVKVGRRRVGEVEIVTGLKEGDRIVVDGTQNLRDGSRVSESTPPAEAPVSS</sequence>
<evidence type="ECO:0000259" key="7">
    <source>
        <dbReference type="Pfam" id="PF25954"/>
    </source>
</evidence>
<comment type="function">
    <text evidence="5">CzcA and CzcB together would act in zinc efflux nearly as effectively as the complete czc efflux system (CzcABC). The CzcB protein is thought to funnel zinc cations to the CzcA transport protein.</text>
</comment>
<comment type="similarity">
    <text evidence="1">Belongs to the membrane fusion protein (MFP) (TC 8.A.1) family.</text>
</comment>